<reference evidence="8 9" key="1">
    <citation type="submission" date="2013-12" db="EMBL/GenBank/DDBJ databases">
        <authorList>
            <person name="Stott M."/>
        </authorList>
    </citation>
    <scope>NUCLEOTIDE SEQUENCE [LARGE SCALE GENOMIC DNA]</scope>
    <source>
        <strain evidence="8 9">K22</strain>
    </source>
</reference>
<evidence type="ECO:0000313" key="9">
    <source>
        <dbReference type="Proteomes" id="UP000031518"/>
    </source>
</evidence>
<reference evidence="8 9" key="2">
    <citation type="submission" date="2015-01" db="EMBL/GenBank/DDBJ databases">
        <title>Complete genome sequence of Pyrinomonas methylaliphatogenes type strain K22T.</title>
        <authorList>
            <person name="Lee K.C.Y."/>
            <person name="Power J.F."/>
            <person name="Dunfield P.F."/>
            <person name="Morgan X.C."/>
            <person name="Huttenhower C."/>
            <person name="Stott M.B."/>
        </authorList>
    </citation>
    <scope>NUCLEOTIDE SEQUENCE [LARGE SCALE GENOMIC DNA]</scope>
    <source>
        <strain evidence="8 9">K22</strain>
    </source>
</reference>
<keyword evidence="4" id="KW-0804">Transcription</keyword>
<proteinExistence type="predicted"/>
<evidence type="ECO:0000256" key="2">
    <source>
        <dbReference type="ARBA" id="ARBA00022840"/>
    </source>
</evidence>
<dbReference type="CDD" id="cd00009">
    <property type="entry name" value="AAA"/>
    <property type="match status" value="1"/>
</dbReference>
<feature type="domain" description="Response regulatory" evidence="7">
    <location>
        <begin position="3"/>
        <end position="115"/>
    </location>
</feature>
<dbReference type="GO" id="GO:0005524">
    <property type="term" value="F:ATP binding"/>
    <property type="evidence" value="ECO:0007669"/>
    <property type="project" value="UniProtKB-KW"/>
</dbReference>
<dbReference type="PANTHER" id="PTHR32071">
    <property type="entry name" value="TRANSCRIPTIONAL REGULATORY PROTEIN"/>
    <property type="match status" value="1"/>
</dbReference>
<dbReference type="SMART" id="SM00448">
    <property type="entry name" value="REC"/>
    <property type="match status" value="1"/>
</dbReference>
<dbReference type="InterPro" id="IPR027417">
    <property type="entry name" value="P-loop_NTPase"/>
</dbReference>
<dbReference type="InterPro" id="IPR011006">
    <property type="entry name" value="CheY-like_superfamily"/>
</dbReference>
<keyword evidence="2" id="KW-0067">ATP-binding</keyword>
<dbReference type="Pfam" id="PF00072">
    <property type="entry name" value="Response_reg"/>
    <property type="match status" value="1"/>
</dbReference>
<evidence type="ECO:0000256" key="4">
    <source>
        <dbReference type="ARBA" id="ARBA00023163"/>
    </source>
</evidence>
<dbReference type="SUPFAM" id="SSF52172">
    <property type="entry name" value="CheY-like"/>
    <property type="match status" value="1"/>
</dbReference>
<dbReference type="SUPFAM" id="SSF52540">
    <property type="entry name" value="P-loop containing nucleoside triphosphate hydrolases"/>
    <property type="match status" value="1"/>
</dbReference>
<dbReference type="Gene3D" id="3.40.50.2300">
    <property type="match status" value="1"/>
</dbReference>
<dbReference type="Gene3D" id="3.40.50.300">
    <property type="entry name" value="P-loop containing nucleotide triphosphate hydrolases"/>
    <property type="match status" value="1"/>
</dbReference>
<evidence type="ECO:0000313" key="8">
    <source>
        <dbReference type="EMBL" id="CDM66685.1"/>
    </source>
</evidence>
<evidence type="ECO:0000256" key="3">
    <source>
        <dbReference type="ARBA" id="ARBA00023015"/>
    </source>
</evidence>
<dbReference type="InterPro" id="IPR002197">
    <property type="entry name" value="HTH_Fis"/>
</dbReference>
<dbReference type="GO" id="GO:0000160">
    <property type="term" value="P:phosphorelay signal transduction system"/>
    <property type="evidence" value="ECO:0007669"/>
    <property type="project" value="InterPro"/>
</dbReference>
<dbReference type="PROSITE" id="PS00675">
    <property type="entry name" value="SIGMA54_INTERACT_1"/>
    <property type="match status" value="1"/>
</dbReference>
<dbReference type="EMBL" id="CBXV010000008">
    <property type="protein sequence ID" value="CDM66685.1"/>
    <property type="molecule type" value="Genomic_DNA"/>
</dbReference>
<keyword evidence="3" id="KW-0805">Transcription regulation</keyword>
<dbReference type="Pfam" id="PF02954">
    <property type="entry name" value="HTH_8"/>
    <property type="match status" value="1"/>
</dbReference>
<organism evidence="8 9">
    <name type="scientific">Pyrinomonas methylaliphatogenes</name>
    <dbReference type="NCBI Taxonomy" id="454194"/>
    <lineage>
        <taxon>Bacteria</taxon>
        <taxon>Pseudomonadati</taxon>
        <taxon>Acidobacteriota</taxon>
        <taxon>Blastocatellia</taxon>
        <taxon>Blastocatellales</taxon>
        <taxon>Pyrinomonadaceae</taxon>
        <taxon>Pyrinomonas</taxon>
    </lineage>
</organism>
<keyword evidence="1" id="KW-0547">Nucleotide-binding</keyword>
<dbReference type="STRING" id="454194.PYK22_02718"/>
<dbReference type="Pfam" id="PF00158">
    <property type="entry name" value="Sigma54_activat"/>
    <property type="match status" value="1"/>
</dbReference>
<dbReference type="GO" id="GO:0043565">
    <property type="term" value="F:sequence-specific DNA binding"/>
    <property type="evidence" value="ECO:0007669"/>
    <property type="project" value="InterPro"/>
</dbReference>
<accession>A0A0B6X313</accession>
<dbReference type="Gene3D" id="1.10.10.60">
    <property type="entry name" value="Homeodomain-like"/>
    <property type="match status" value="1"/>
</dbReference>
<dbReference type="InterPro" id="IPR058031">
    <property type="entry name" value="AAA_lid_NorR"/>
</dbReference>
<feature type="modified residue" description="4-aspartylphosphate" evidence="5">
    <location>
        <position position="52"/>
    </location>
</feature>
<dbReference type="PROSITE" id="PS50045">
    <property type="entry name" value="SIGMA54_INTERACT_4"/>
    <property type="match status" value="1"/>
</dbReference>
<evidence type="ECO:0000259" key="6">
    <source>
        <dbReference type="PROSITE" id="PS50045"/>
    </source>
</evidence>
<dbReference type="GO" id="GO:0006355">
    <property type="term" value="P:regulation of DNA-templated transcription"/>
    <property type="evidence" value="ECO:0007669"/>
    <property type="project" value="InterPro"/>
</dbReference>
<dbReference type="AlphaFoldDB" id="A0A0B6X313"/>
<name>A0A0B6X313_9BACT</name>
<dbReference type="Pfam" id="PF25601">
    <property type="entry name" value="AAA_lid_14"/>
    <property type="match status" value="1"/>
</dbReference>
<evidence type="ECO:0000259" key="7">
    <source>
        <dbReference type="PROSITE" id="PS50110"/>
    </source>
</evidence>
<sequence>MKRILVIDDDRASCELLREIFAAQNWNVETAQTPAEALNLASHTKFDLIVSDINLEADQSGLDLLRALRDRAPVILITGFGTLETAVEAAREGAWDFISKPFKVTEVIATARRAMESGKEPAGEKVDIASYQSAGLVGRTPAMIELYKEIARVAPARSTVLIIGESGTGKELVARAIHQHSQRAAGPFITVNCGALTETLLEAELFGHVKGAFTGAVSDRKGLWEEANGGTLFLDEIGEMSPAMQVKLLRALQSGEIKRVGSARSISVDARIIAATNRDLEEEVAAGRFREDLFYRLSVVTLRVPALRERRNDIPLLAENFLGRISAARGRRLRLSAEAMGLLIAYSWPGNVRELESAIEYAALRARGNEIVPEDLPPKLRGDEARLRALRENPALATLYADLPTLDELERRYLLHVLEAVEGNRTRAAEILGIDRRTLYRMAERFGLKLGEESGEQKHEAR</sequence>
<dbReference type="Gene3D" id="1.10.8.60">
    <property type="match status" value="1"/>
</dbReference>
<evidence type="ECO:0000256" key="1">
    <source>
        <dbReference type="ARBA" id="ARBA00022741"/>
    </source>
</evidence>
<keyword evidence="9" id="KW-1185">Reference proteome</keyword>
<gene>
    <name evidence="8" type="ORF">PYK22_02718</name>
</gene>
<dbReference type="SMART" id="SM00382">
    <property type="entry name" value="AAA"/>
    <property type="match status" value="1"/>
</dbReference>
<dbReference type="InterPro" id="IPR001789">
    <property type="entry name" value="Sig_transdc_resp-reg_receiver"/>
</dbReference>
<dbReference type="PROSITE" id="PS50110">
    <property type="entry name" value="RESPONSE_REGULATORY"/>
    <property type="match status" value="1"/>
</dbReference>
<dbReference type="Proteomes" id="UP000031518">
    <property type="component" value="Unassembled WGS sequence"/>
</dbReference>
<dbReference type="OrthoDB" id="128003at2"/>
<dbReference type="RefSeq" id="WP_041978086.1">
    <property type="nucleotide sequence ID" value="NZ_CBXV010000008.1"/>
</dbReference>
<dbReference type="InterPro" id="IPR002078">
    <property type="entry name" value="Sigma_54_int"/>
</dbReference>
<dbReference type="InterPro" id="IPR003593">
    <property type="entry name" value="AAA+_ATPase"/>
</dbReference>
<protein>
    <submittedName>
        <fullName evidence="8">Response regulator with CheY-like receiver, AAA-type ATPase, and DNA-binding domains</fullName>
    </submittedName>
</protein>
<dbReference type="InterPro" id="IPR009057">
    <property type="entry name" value="Homeodomain-like_sf"/>
</dbReference>
<dbReference type="InterPro" id="IPR025662">
    <property type="entry name" value="Sigma_54_int_dom_ATP-bd_1"/>
</dbReference>
<dbReference type="SUPFAM" id="SSF46689">
    <property type="entry name" value="Homeodomain-like"/>
    <property type="match status" value="1"/>
</dbReference>
<dbReference type="FunFam" id="3.40.50.300:FF:000006">
    <property type="entry name" value="DNA-binding transcriptional regulator NtrC"/>
    <property type="match status" value="1"/>
</dbReference>
<keyword evidence="8" id="KW-0238">DNA-binding</keyword>
<keyword evidence="5" id="KW-0597">Phosphoprotein</keyword>
<dbReference type="PRINTS" id="PR01590">
    <property type="entry name" value="HTHFIS"/>
</dbReference>
<evidence type="ECO:0000256" key="5">
    <source>
        <dbReference type="PROSITE-ProRule" id="PRU00169"/>
    </source>
</evidence>
<dbReference type="CDD" id="cd00156">
    <property type="entry name" value="REC"/>
    <property type="match status" value="1"/>
</dbReference>
<feature type="domain" description="Sigma-54 factor interaction" evidence="6">
    <location>
        <begin position="136"/>
        <end position="364"/>
    </location>
</feature>